<dbReference type="SUPFAM" id="SSF56784">
    <property type="entry name" value="HAD-like"/>
    <property type="match status" value="1"/>
</dbReference>
<evidence type="ECO:0000313" key="3">
    <source>
        <dbReference type="Proteomes" id="UP000225608"/>
    </source>
</evidence>
<evidence type="ECO:0008006" key="4">
    <source>
        <dbReference type="Google" id="ProtNLM"/>
    </source>
</evidence>
<proteinExistence type="predicted"/>
<dbReference type="Proteomes" id="UP000225608">
    <property type="component" value="Chromosome"/>
</dbReference>
<dbReference type="Gene3D" id="3.40.50.1000">
    <property type="entry name" value="HAD superfamily/HAD-like"/>
    <property type="match status" value="1"/>
</dbReference>
<dbReference type="EMBL" id="CP024160">
    <property type="protein sequence ID" value="ATP53370.1"/>
    <property type="molecule type" value="Genomic_DNA"/>
</dbReference>
<dbReference type="InterPro" id="IPR051540">
    <property type="entry name" value="S-2-haloacid_dehalogenase"/>
</dbReference>
<gene>
    <name evidence="2" type="ORF">CSV91_01720</name>
</gene>
<keyword evidence="1" id="KW-0378">Hydrolase</keyword>
<dbReference type="Pfam" id="PF00702">
    <property type="entry name" value="Hydrolase"/>
    <property type="match status" value="1"/>
</dbReference>
<dbReference type="InterPro" id="IPR006439">
    <property type="entry name" value="HAD-SF_hydro_IA"/>
</dbReference>
<organism evidence="2 3">
    <name type="scientific">Collinsella aerofaciens</name>
    <dbReference type="NCBI Taxonomy" id="74426"/>
    <lineage>
        <taxon>Bacteria</taxon>
        <taxon>Bacillati</taxon>
        <taxon>Actinomycetota</taxon>
        <taxon>Coriobacteriia</taxon>
        <taxon>Coriobacteriales</taxon>
        <taxon>Coriobacteriaceae</taxon>
        <taxon>Collinsella</taxon>
    </lineage>
</organism>
<dbReference type="PANTHER" id="PTHR43316:SF3">
    <property type="entry name" value="HALOACID DEHALOGENASE, TYPE II (AFU_ORTHOLOGUE AFUA_2G07750)-RELATED"/>
    <property type="match status" value="1"/>
</dbReference>
<dbReference type="KEGG" id="caer:CSV91_01720"/>
<name>A0A2D1TVI8_9ACTN</name>
<protein>
    <recommendedName>
        <fullName evidence="4">Phosphoglycolate phosphatase</fullName>
    </recommendedName>
</protein>
<dbReference type="AlphaFoldDB" id="A0A2D1TVI8"/>
<evidence type="ECO:0000313" key="2">
    <source>
        <dbReference type="EMBL" id="ATP53370.1"/>
    </source>
</evidence>
<dbReference type="PANTHER" id="PTHR43316">
    <property type="entry name" value="HYDROLASE, HALOACID DELAHOGENASE-RELATED"/>
    <property type="match status" value="1"/>
</dbReference>
<dbReference type="InterPro" id="IPR036412">
    <property type="entry name" value="HAD-like_sf"/>
</dbReference>
<evidence type="ECO:0000256" key="1">
    <source>
        <dbReference type="ARBA" id="ARBA00022801"/>
    </source>
</evidence>
<sequence>MLKAVVFDMDETLLSINLNAFILRYFKDVSSMLADIGRRSRGGTMARLGTILVDLNANRRSGTDNRTNLEFYRTEVERRCGICLSDPIIYEAFTYYDREVLPYKNDDVINAHAMPGAHAALQAVQDAGLRCALFTNPSFPQGAIECRMGWGDLADAPFELVTHMGNTTRCKPDATYYLEQLQVMGLEPHEVLMVGNDPKRDFPSPACGIQTAYVGQGKPGRATWRGTMEDFARDFNAVVEAFYEHQVADELS</sequence>
<dbReference type="GO" id="GO:0016787">
    <property type="term" value="F:hydrolase activity"/>
    <property type="evidence" value="ECO:0007669"/>
    <property type="project" value="UniProtKB-KW"/>
</dbReference>
<reference evidence="2 3" key="1">
    <citation type="submission" date="2017-10" db="EMBL/GenBank/DDBJ databases">
        <title>Complete genome sequence of Collinsella aerofaciens isolated from the gut of a healthy adult Indian.</title>
        <authorList>
            <person name="Bag S."/>
            <person name="Ghosh T.S."/>
            <person name="Das B."/>
        </authorList>
    </citation>
    <scope>NUCLEOTIDE SEQUENCE [LARGE SCALE GENOMIC DNA]</scope>
    <source>
        <strain evidence="3">indica</strain>
    </source>
</reference>
<accession>A0A2D1TVI8</accession>
<dbReference type="RefSeq" id="WP_099431553.1">
    <property type="nucleotide sequence ID" value="NZ_CP024160.1"/>
</dbReference>
<dbReference type="InterPro" id="IPR023214">
    <property type="entry name" value="HAD_sf"/>
</dbReference>
<dbReference type="PRINTS" id="PR00413">
    <property type="entry name" value="HADHALOGNASE"/>
</dbReference>